<protein>
    <submittedName>
        <fullName evidence="1">Uncharacterized protein</fullName>
    </submittedName>
</protein>
<dbReference type="EMBL" id="CYXP01000008">
    <property type="protein sequence ID" value="CUN29238.1"/>
    <property type="molecule type" value="Genomic_DNA"/>
</dbReference>
<evidence type="ECO:0000313" key="2">
    <source>
        <dbReference type="Proteomes" id="UP000095591"/>
    </source>
</evidence>
<dbReference type="RefSeq" id="WP_057319819.1">
    <property type="nucleotide sequence ID" value="NZ_CYXP01000008.1"/>
</dbReference>
<reference evidence="1 2" key="1">
    <citation type="submission" date="2015-09" db="EMBL/GenBank/DDBJ databases">
        <authorList>
            <consortium name="Pathogen Informatics"/>
        </authorList>
    </citation>
    <scope>NUCLEOTIDE SEQUENCE [LARGE SCALE GENOMIC DNA]</scope>
    <source>
        <strain evidence="1 2">2789STDY5608872</strain>
    </source>
</reference>
<proteinExistence type="predicted"/>
<gene>
    <name evidence="1" type="ORF">ERS852429_03385</name>
</gene>
<evidence type="ECO:0000313" key="1">
    <source>
        <dbReference type="EMBL" id="CUN29238.1"/>
    </source>
</evidence>
<name>A0A173VTF0_PARDI</name>
<accession>A0A173VTF0</accession>
<sequence>MLEKFEKLIEKIEILLPVGDEETIDAAFHELLDEVASYTNNEYRTFNDFQLFFVTNRLLAKNFIRKNDNLTLMIRAVEWRLAYEDIISNADLTEGERLQLQKEYLRLNTIILDYLKKEKDLQSYVDDYADRLEADGEDMTKVHEIVYPPVDEINVRSEKSKCLLCKSRTADAVGSHMVPHCLIEKLFSYDGKKGRDREVVERFTLGKGERQLYLGRNITDEKKIVSLINRNLRDDEQGETSVHNPLTFDHYFCKHCEERLSVIEREYANVMRGVKQYHYAVPYLFWMSVTWRMSISKMGISLPDNHAEKYRSILDKTLALTIGEIKSNSNKMGHCAYTIQRVNQTKGKQTGILGIPVPTIPAHYMIGDLMVNFYHSLNKARKCQKVRTNPLPVNDGKSLEQISEATFIEFWQMKRKILDENFKRDYDYNPEGEFSTGISQFIRYENVDEKRLEETGQIYQSRFDIQNKGKYRLVIPAAIDKMMRYRDAHPEATIEETSKALGYTEEEMAAMIRNFSMI</sequence>
<dbReference type="AlphaFoldDB" id="A0A173VTF0"/>
<dbReference type="Proteomes" id="UP000095591">
    <property type="component" value="Unassembled WGS sequence"/>
</dbReference>
<organism evidence="1 2">
    <name type="scientific">Parabacteroides distasonis</name>
    <dbReference type="NCBI Taxonomy" id="823"/>
    <lineage>
        <taxon>Bacteria</taxon>
        <taxon>Pseudomonadati</taxon>
        <taxon>Bacteroidota</taxon>
        <taxon>Bacteroidia</taxon>
        <taxon>Bacteroidales</taxon>
        <taxon>Tannerellaceae</taxon>
        <taxon>Parabacteroides</taxon>
    </lineage>
</organism>